<dbReference type="Proteomes" id="UP000679179">
    <property type="component" value="Unassembled WGS sequence"/>
</dbReference>
<name>A0A919VHJ5_9CLOT</name>
<reference evidence="1" key="1">
    <citation type="submission" date="2021-03" db="EMBL/GenBank/DDBJ databases">
        <title>Taxonomic study of Clostridium polyendosporum from meadow-gley soil under rice.</title>
        <authorList>
            <person name="Kobayashi H."/>
            <person name="Tanizawa Y."/>
            <person name="Yagura M."/>
        </authorList>
    </citation>
    <scope>NUCLEOTIDE SEQUENCE</scope>
    <source>
        <strain evidence="1">JCM 30710</strain>
    </source>
</reference>
<dbReference type="EMBL" id="BOPZ01000021">
    <property type="protein sequence ID" value="GIM29746.1"/>
    <property type="molecule type" value="Genomic_DNA"/>
</dbReference>
<gene>
    <name evidence="1" type="ORF">CPJCM30710_24120</name>
</gene>
<sequence>MNNSNKKMLEEELWSPVNEFLIDQGYTVRSEVKYCDISAVKDNELIVVELKRSLSVDLLVQAVNRQKIADSVYIAVPKPQKMIGNSKWKNICHLIRRLELGLILVSFNDDKAFIEIPIHPETFDRKKSQQINKKKRTNIIKEINERNGDYNIGGSKGRKLVTAYRESSIFIACCLELFGPLSPKKLRELGTDPKKTTSILSKNFYGWFKNIEKGLYDLSEEGKKELKDYEKLAHYYYKRINNINTKESNGDTKSCD</sequence>
<dbReference type="RefSeq" id="WP_246503528.1">
    <property type="nucleotide sequence ID" value="NZ_BOPZ01000021.1"/>
</dbReference>
<dbReference type="Pfam" id="PF09929">
    <property type="entry name" value="DUF2161"/>
    <property type="match status" value="1"/>
</dbReference>
<keyword evidence="2" id="KW-1185">Reference proteome</keyword>
<accession>A0A919VHJ5</accession>
<protein>
    <submittedName>
        <fullName evidence="1">Uncharacterized protein</fullName>
    </submittedName>
</protein>
<dbReference type="AlphaFoldDB" id="A0A919VHJ5"/>
<comment type="caution">
    <text evidence="1">The sequence shown here is derived from an EMBL/GenBank/DDBJ whole genome shotgun (WGS) entry which is preliminary data.</text>
</comment>
<organism evidence="1 2">
    <name type="scientific">Clostridium polyendosporum</name>
    <dbReference type="NCBI Taxonomy" id="69208"/>
    <lineage>
        <taxon>Bacteria</taxon>
        <taxon>Bacillati</taxon>
        <taxon>Bacillota</taxon>
        <taxon>Clostridia</taxon>
        <taxon>Eubacteriales</taxon>
        <taxon>Clostridiaceae</taxon>
        <taxon>Clostridium</taxon>
    </lineage>
</organism>
<evidence type="ECO:0000313" key="2">
    <source>
        <dbReference type="Proteomes" id="UP000679179"/>
    </source>
</evidence>
<evidence type="ECO:0000313" key="1">
    <source>
        <dbReference type="EMBL" id="GIM29746.1"/>
    </source>
</evidence>
<dbReference type="InterPro" id="IPR018679">
    <property type="entry name" value="DUF2161"/>
</dbReference>
<proteinExistence type="predicted"/>